<feature type="region of interest" description="Disordered" evidence="3">
    <location>
        <begin position="172"/>
        <end position="378"/>
    </location>
</feature>
<feature type="compositionally biased region" description="Basic and acidic residues" evidence="3">
    <location>
        <begin position="183"/>
        <end position="205"/>
    </location>
</feature>
<keyword evidence="5" id="KW-1185">Reference proteome</keyword>
<protein>
    <recommendedName>
        <fullName evidence="6">SPT2-domain-containing protein</fullName>
    </recommendedName>
</protein>
<keyword evidence="2" id="KW-0175">Coiled coil</keyword>
<sequence length="378" mass="40360">MNFLNSIISEIDPSAVRSTPPVARQTQTPTVPKPAPRPQTGANGVSQAQPLKRKAEGQPDGEQAKIQRKDGSTPSDRANGSARPAPDAAKPKPSTPVNSIPYRGTASTGPATAKGPNSTVKKPGSAANTTNAQSKPVVSITKPASGVAPVPSAPHVQPKKGSYAAMIAKAKEAQQAKPVTPPVKHEPTKILTKKERLALRAEAKAGLKGKKPSLNGQLRVMDTKGADTSKEKRKPVDVGYQGTARPARKPVELSYKGTARPSTTSFEPAGKPGVYDRSRSTSLTAKAKPKADRGRYGGYASWSDEELEDEEEDYASDASSDMEGGLWDVDEEEEAALKAAKKEDAEALREENELKRQKEERRKKLEAMNKAAAAKKRY</sequence>
<dbReference type="EMBL" id="ML994628">
    <property type="protein sequence ID" value="KAF2186808.1"/>
    <property type="molecule type" value="Genomic_DNA"/>
</dbReference>
<organism evidence="4 5">
    <name type="scientific">Zopfia rhizophila CBS 207.26</name>
    <dbReference type="NCBI Taxonomy" id="1314779"/>
    <lineage>
        <taxon>Eukaryota</taxon>
        <taxon>Fungi</taxon>
        <taxon>Dikarya</taxon>
        <taxon>Ascomycota</taxon>
        <taxon>Pezizomycotina</taxon>
        <taxon>Dothideomycetes</taxon>
        <taxon>Dothideomycetes incertae sedis</taxon>
        <taxon>Zopfiaceae</taxon>
        <taxon>Zopfia</taxon>
    </lineage>
</organism>
<evidence type="ECO:0000256" key="2">
    <source>
        <dbReference type="ARBA" id="ARBA00023054"/>
    </source>
</evidence>
<feature type="compositionally biased region" description="Polar residues" evidence="3">
    <location>
        <begin position="105"/>
        <end position="136"/>
    </location>
</feature>
<reference evidence="4" key="1">
    <citation type="journal article" date="2020" name="Stud. Mycol.">
        <title>101 Dothideomycetes genomes: a test case for predicting lifestyles and emergence of pathogens.</title>
        <authorList>
            <person name="Haridas S."/>
            <person name="Albert R."/>
            <person name="Binder M."/>
            <person name="Bloem J."/>
            <person name="Labutti K."/>
            <person name="Salamov A."/>
            <person name="Andreopoulos B."/>
            <person name="Baker S."/>
            <person name="Barry K."/>
            <person name="Bills G."/>
            <person name="Bluhm B."/>
            <person name="Cannon C."/>
            <person name="Castanera R."/>
            <person name="Culley D."/>
            <person name="Daum C."/>
            <person name="Ezra D."/>
            <person name="Gonzalez J."/>
            <person name="Henrissat B."/>
            <person name="Kuo A."/>
            <person name="Liang C."/>
            <person name="Lipzen A."/>
            <person name="Lutzoni F."/>
            <person name="Magnuson J."/>
            <person name="Mondo S."/>
            <person name="Nolan M."/>
            <person name="Ohm R."/>
            <person name="Pangilinan J."/>
            <person name="Park H.-J."/>
            <person name="Ramirez L."/>
            <person name="Alfaro M."/>
            <person name="Sun H."/>
            <person name="Tritt A."/>
            <person name="Yoshinaga Y."/>
            <person name="Zwiers L.-H."/>
            <person name="Turgeon B."/>
            <person name="Goodwin S."/>
            <person name="Spatafora J."/>
            <person name="Crous P."/>
            <person name="Grigoriev I."/>
        </authorList>
    </citation>
    <scope>NUCLEOTIDE SEQUENCE</scope>
    <source>
        <strain evidence="4">CBS 207.26</strain>
    </source>
</reference>
<dbReference type="OrthoDB" id="5430658at2759"/>
<evidence type="ECO:0000256" key="1">
    <source>
        <dbReference type="ARBA" id="ARBA00006461"/>
    </source>
</evidence>
<dbReference type="SMART" id="SM00784">
    <property type="entry name" value="SPT2"/>
    <property type="match status" value="1"/>
</dbReference>
<evidence type="ECO:0000313" key="4">
    <source>
        <dbReference type="EMBL" id="KAF2186808.1"/>
    </source>
</evidence>
<feature type="compositionally biased region" description="Acidic residues" evidence="3">
    <location>
        <begin position="303"/>
        <end position="315"/>
    </location>
</feature>
<evidence type="ECO:0008006" key="6">
    <source>
        <dbReference type="Google" id="ProtNLM"/>
    </source>
</evidence>
<accession>A0A6A6E8G8</accession>
<proteinExistence type="inferred from homology"/>
<feature type="compositionally biased region" description="Low complexity" evidence="3">
    <location>
        <begin position="82"/>
        <end position="92"/>
    </location>
</feature>
<feature type="compositionally biased region" description="Basic and acidic residues" evidence="3">
    <location>
        <begin position="53"/>
        <end position="71"/>
    </location>
</feature>
<name>A0A6A6E8G8_9PEZI</name>
<dbReference type="Proteomes" id="UP000800200">
    <property type="component" value="Unassembled WGS sequence"/>
</dbReference>
<gene>
    <name evidence="4" type="ORF">K469DRAFT_686047</name>
</gene>
<feature type="compositionally biased region" description="Basic and acidic residues" evidence="3">
    <location>
        <begin position="221"/>
        <end position="236"/>
    </location>
</feature>
<comment type="similarity">
    <text evidence="1">Belongs to the SPT2 family.</text>
</comment>
<evidence type="ECO:0000313" key="5">
    <source>
        <dbReference type="Proteomes" id="UP000800200"/>
    </source>
</evidence>
<feature type="region of interest" description="Disordered" evidence="3">
    <location>
        <begin position="1"/>
        <end position="137"/>
    </location>
</feature>
<evidence type="ECO:0000256" key="3">
    <source>
        <dbReference type="SAM" id="MobiDB-lite"/>
    </source>
</evidence>
<feature type="compositionally biased region" description="Polar residues" evidence="3">
    <location>
        <begin position="40"/>
        <end position="49"/>
    </location>
</feature>
<feature type="compositionally biased region" description="Basic and acidic residues" evidence="3">
    <location>
        <begin position="340"/>
        <end position="367"/>
    </location>
</feature>
<dbReference type="AlphaFoldDB" id="A0A6A6E8G8"/>
<dbReference type="InterPro" id="IPR013256">
    <property type="entry name" value="Chromatin_SPT2"/>
</dbReference>